<evidence type="ECO:0000313" key="3">
    <source>
        <dbReference type="Proteomes" id="UP001324634"/>
    </source>
</evidence>
<protein>
    <recommendedName>
        <fullName evidence="4">Porin</fullName>
    </recommendedName>
</protein>
<gene>
    <name evidence="2" type="ORF">SOO65_15910</name>
</gene>
<name>A0AAX4HLQ1_9BACT</name>
<feature type="region of interest" description="Disordered" evidence="1">
    <location>
        <begin position="1"/>
        <end position="24"/>
    </location>
</feature>
<evidence type="ECO:0000256" key="1">
    <source>
        <dbReference type="SAM" id="MobiDB-lite"/>
    </source>
</evidence>
<feature type="compositionally biased region" description="Acidic residues" evidence="1">
    <location>
        <begin position="1"/>
        <end position="15"/>
    </location>
</feature>
<accession>A0AAX4HLQ1</accession>
<dbReference type="KEGG" id="psti:SOO65_15910"/>
<dbReference type="AlphaFoldDB" id="A0AAX4HLQ1"/>
<evidence type="ECO:0008006" key="4">
    <source>
        <dbReference type="Google" id="ProtNLM"/>
    </source>
</evidence>
<proteinExistence type="predicted"/>
<evidence type="ECO:0000313" key="2">
    <source>
        <dbReference type="EMBL" id="WPU64180.1"/>
    </source>
</evidence>
<sequence length="423" mass="48366">MTDPLDMQEQEESPEQQDVKELRKHEDRQLETWGAIDPGKGVLLGKNEAGSINLSFYMLARYMNQQPPSQSYHDHLGNKRNVDTRNDIELHRAIMWLRGWAYDPKLDYVLQFWTVNTSKTINIIGSIAYNFDKKFVLQAGIDGLPGARSLNGQHPYFLSGDRFMGDEFFKPGFTMGLTARGQLTDILFYRLMVGNALSEVGIKASQFTRNMAYGGSVWVLPTGEFGPRGGYGDYEMHEKITTRFGVSATQSREDRFAQPDINDNPNNTQINLSDGVNLFSEGSLAPGVTIQRANYSILSADAAVKYRGFFFDVNYYWRWLDGFKKNGPTPQDNIFDHGFMMQTAYQIVPRKWEIYSAYTYIWGEFNNPWEVVGGFNYYPRNTRNWRLNVMVNHVEQTPLGSFFGFYTAGQTGETVALSTDIFF</sequence>
<reference evidence="2 3" key="1">
    <citation type="submission" date="2023-11" db="EMBL/GenBank/DDBJ databases">
        <title>Peredibacter starrii A3.12.</title>
        <authorList>
            <person name="Mitchell R.J."/>
        </authorList>
    </citation>
    <scope>NUCLEOTIDE SEQUENCE [LARGE SCALE GENOMIC DNA]</scope>
    <source>
        <strain evidence="2 3">A3.12</strain>
    </source>
</reference>
<dbReference type="Proteomes" id="UP001324634">
    <property type="component" value="Chromosome"/>
</dbReference>
<keyword evidence="3" id="KW-1185">Reference proteome</keyword>
<organism evidence="2 3">
    <name type="scientific">Peredibacter starrii</name>
    <dbReference type="NCBI Taxonomy" id="28202"/>
    <lineage>
        <taxon>Bacteria</taxon>
        <taxon>Pseudomonadati</taxon>
        <taxon>Bdellovibrionota</taxon>
        <taxon>Bacteriovoracia</taxon>
        <taxon>Bacteriovoracales</taxon>
        <taxon>Bacteriovoracaceae</taxon>
        <taxon>Peredibacter</taxon>
    </lineage>
</organism>
<dbReference type="EMBL" id="CP139487">
    <property type="protein sequence ID" value="WPU64180.1"/>
    <property type="molecule type" value="Genomic_DNA"/>
</dbReference>
<dbReference type="Gene3D" id="2.40.160.10">
    <property type="entry name" value="Porin"/>
    <property type="match status" value="1"/>
</dbReference>
<dbReference type="InterPro" id="IPR023614">
    <property type="entry name" value="Porin_dom_sf"/>
</dbReference>
<dbReference type="RefSeq" id="WP_321392483.1">
    <property type="nucleotide sequence ID" value="NZ_CP139487.1"/>
</dbReference>